<dbReference type="KEGG" id="api:107883796"/>
<dbReference type="GeneID" id="107883796"/>
<evidence type="ECO:0000313" key="3">
    <source>
        <dbReference type="Proteomes" id="UP000007819"/>
    </source>
</evidence>
<keyword evidence="1" id="KW-0175">Coiled coil</keyword>
<organism evidence="2 3">
    <name type="scientific">Acyrthosiphon pisum</name>
    <name type="common">Pea aphid</name>
    <dbReference type="NCBI Taxonomy" id="7029"/>
    <lineage>
        <taxon>Eukaryota</taxon>
        <taxon>Metazoa</taxon>
        <taxon>Ecdysozoa</taxon>
        <taxon>Arthropoda</taxon>
        <taxon>Hexapoda</taxon>
        <taxon>Insecta</taxon>
        <taxon>Pterygota</taxon>
        <taxon>Neoptera</taxon>
        <taxon>Paraneoptera</taxon>
        <taxon>Hemiptera</taxon>
        <taxon>Sternorrhyncha</taxon>
        <taxon>Aphidomorpha</taxon>
        <taxon>Aphidoidea</taxon>
        <taxon>Aphididae</taxon>
        <taxon>Macrosiphini</taxon>
        <taxon>Acyrthosiphon</taxon>
    </lineage>
</organism>
<keyword evidence="3" id="KW-1185">Reference proteome</keyword>
<reference evidence="3" key="1">
    <citation type="submission" date="2010-06" db="EMBL/GenBank/DDBJ databases">
        <authorList>
            <person name="Jiang H."/>
            <person name="Abraham K."/>
            <person name="Ali S."/>
            <person name="Alsbrooks S.L."/>
            <person name="Anim B.N."/>
            <person name="Anosike U.S."/>
            <person name="Attaway T."/>
            <person name="Bandaranaike D.P."/>
            <person name="Battles P.K."/>
            <person name="Bell S.N."/>
            <person name="Bell A.V."/>
            <person name="Beltran B."/>
            <person name="Bickham C."/>
            <person name="Bustamante Y."/>
            <person name="Caleb T."/>
            <person name="Canada A."/>
            <person name="Cardenas V."/>
            <person name="Carter K."/>
            <person name="Chacko J."/>
            <person name="Chandrabose M.N."/>
            <person name="Chavez D."/>
            <person name="Chavez A."/>
            <person name="Chen L."/>
            <person name="Chu H.-S."/>
            <person name="Claassen K.J."/>
            <person name="Cockrell R."/>
            <person name="Collins M."/>
            <person name="Cooper J.A."/>
            <person name="Cree A."/>
            <person name="Curry S.M."/>
            <person name="Da Y."/>
            <person name="Dao M.D."/>
            <person name="Das B."/>
            <person name="Davila M.-L."/>
            <person name="Davy-Carroll L."/>
            <person name="Denson S."/>
            <person name="Dinh H."/>
            <person name="Ebong V.E."/>
            <person name="Edwards J.R."/>
            <person name="Egan A."/>
            <person name="El-Daye J."/>
            <person name="Escobedo L."/>
            <person name="Fernandez S."/>
            <person name="Fernando P.R."/>
            <person name="Flagg N."/>
            <person name="Forbes L.D."/>
            <person name="Fowler R.G."/>
            <person name="Fu Q."/>
            <person name="Gabisi R.A."/>
            <person name="Ganer J."/>
            <person name="Garbino Pronczuk A."/>
            <person name="Garcia R.M."/>
            <person name="Garner T."/>
            <person name="Garrett T.E."/>
            <person name="Gonzalez D.A."/>
            <person name="Hamid H."/>
            <person name="Hawkins E.S."/>
            <person name="Hirani K."/>
            <person name="Hogues M.E."/>
            <person name="Hollins B."/>
            <person name="Hsiao C.-H."/>
            <person name="Jabil R."/>
            <person name="James M.L."/>
            <person name="Jhangiani S.N."/>
            <person name="Johnson B."/>
            <person name="Johnson Q."/>
            <person name="Joshi V."/>
            <person name="Kalu J.B."/>
            <person name="Kam C."/>
            <person name="Kashfia A."/>
            <person name="Keebler J."/>
            <person name="Kisamo H."/>
            <person name="Kovar C.L."/>
            <person name="Lago L.A."/>
            <person name="Lai C.-Y."/>
            <person name="Laidlaw J."/>
            <person name="Lara F."/>
            <person name="Le T.-K."/>
            <person name="Lee S.L."/>
            <person name="Legall F.H."/>
            <person name="Lemon S.J."/>
            <person name="Lewis L.R."/>
            <person name="Li B."/>
            <person name="Liu Y."/>
            <person name="Liu Y.-S."/>
            <person name="Lopez J."/>
            <person name="Lozado R.J."/>
            <person name="Lu J."/>
            <person name="Madu R.C."/>
            <person name="Maheshwari M."/>
            <person name="Maheshwari R."/>
            <person name="Malloy K."/>
            <person name="Martinez E."/>
            <person name="Mathew T."/>
            <person name="Mercado I.C."/>
            <person name="Mercado C."/>
            <person name="Meyer B."/>
            <person name="Montgomery K."/>
            <person name="Morgan M.B."/>
            <person name="Munidasa M."/>
            <person name="Nazareth L.V."/>
            <person name="Nelson J."/>
            <person name="Ng B.M."/>
            <person name="Nguyen N.B."/>
            <person name="Nguyen P.Q."/>
            <person name="Nguyen T."/>
            <person name="Obregon M."/>
            <person name="Okwuonu G.O."/>
            <person name="Onwere C.G."/>
            <person name="Orozco G."/>
            <person name="Parra A."/>
            <person name="Patel S."/>
            <person name="Patil S."/>
            <person name="Perez A."/>
            <person name="Perez Y."/>
            <person name="Pham C."/>
            <person name="Primus E.L."/>
            <person name="Pu L.-L."/>
            <person name="Puazo M."/>
            <person name="Qin X."/>
            <person name="Quiroz J.B."/>
            <person name="Reese J."/>
            <person name="Richards S."/>
            <person name="Rives C.M."/>
            <person name="Robberts R."/>
            <person name="Ruiz S.J."/>
            <person name="Ruiz M.J."/>
            <person name="Santibanez J."/>
            <person name="Schneider B.W."/>
            <person name="Sisson I."/>
            <person name="Smith M."/>
            <person name="Sodergren E."/>
            <person name="Song X.-Z."/>
            <person name="Song B.B."/>
            <person name="Summersgill H."/>
            <person name="Thelus R."/>
            <person name="Thornton R.D."/>
            <person name="Trejos Z.Y."/>
            <person name="Usmani K."/>
            <person name="Vattathil S."/>
            <person name="Villasana D."/>
            <person name="Walker D.L."/>
            <person name="Wang S."/>
            <person name="Wang K."/>
            <person name="White C.S."/>
            <person name="Williams A.C."/>
            <person name="Williamson J."/>
            <person name="Wilson K."/>
            <person name="Woghiren I.O."/>
            <person name="Woodworth J.R."/>
            <person name="Worley K.C."/>
            <person name="Wright R.A."/>
            <person name="Wu W."/>
            <person name="Young L."/>
            <person name="Zhang L."/>
            <person name="Zhang J."/>
            <person name="Zhu Y."/>
            <person name="Muzny D.M."/>
            <person name="Weinstock G."/>
            <person name="Gibbs R.A."/>
        </authorList>
    </citation>
    <scope>NUCLEOTIDE SEQUENCE [LARGE SCALE GENOMIC DNA]</scope>
    <source>
        <strain evidence="3">LSR1</strain>
    </source>
</reference>
<dbReference type="Proteomes" id="UP000007819">
    <property type="component" value="Chromosome A2"/>
</dbReference>
<proteinExistence type="predicted"/>
<dbReference type="EnsemblMetazoa" id="XM_016804494.2">
    <property type="protein sequence ID" value="XP_016659983.1"/>
    <property type="gene ID" value="LOC107883796"/>
</dbReference>
<dbReference type="AlphaFoldDB" id="A0A8R2D495"/>
<sequence>MVGIHSHVNQFNVTVNGLETAVEEACENKKIMAQKMELFEYMKNQYYLQMAEDQQNFTEQIRKNVSEIDLLKADVSSKTTEVNELEKRYADQQLCIDLHQELMTRIEKYITDMKQLEEIYDIIESEKRSRRDK</sequence>
<name>A0A8R2D495_ACYPI</name>
<accession>A0A8R2D495</accession>
<reference evidence="2" key="2">
    <citation type="submission" date="2022-06" db="UniProtKB">
        <authorList>
            <consortium name="EnsemblMetazoa"/>
        </authorList>
    </citation>
    <scope>IDENTIFICATION</scope>
</reference>
<evidence type="ECO:0000256" key="1">
    <source>
        <dbReference type="SAM" id="Coils"/>
    </source>
</evidence>
<feature type="coiled-coil region" evidence="1">
    <location>
        <begin position="68"/>
        <end position="126"/>
    </location>
</feature>
<dbReference type="OrthoDB" id="6608868at2759"/>
<dbReference type="RefSeq" id="XP_016659983.1">
    <property type="nucleotide sequence ID" value="XM_016804494.2"/>
</dbReference>
<evidence type="ECO:0000313" key="2">
    <source>
        <dbReference type="EnsemblMetazoa" id="XP_016659983.1"/>
    </source>
</evidence>
<protein>
    <submittedName>
        <fullName evidence="2">Uncharacterized protein</fullName>
    </submittedName>
</protein>